<proteinExistence type="predicted"/>
<dbReference type="InterPro" id="IPR014337">
    <property type="entry name" value="Ectoine_EhuB"/>
</dbReference>
<dbReference type="CDD" id="cd01002">
    <property type="entry name" value="PBP2_Ehub_like"/>
    <property type="match status" value="1"/>
</dbReference>
<feature type="domain" description="Solute-binding protein family 3/N-terminal" evidence="5">
    <location>
        <begin position="46"/>
        <end position="280"/>
    </location>
</feature>
<dbReference type="Gene3D" id="3.40.190.10">
    <property type="entry name" value="Periplasmic binding protein-like II"/>
    <property type="match status" value="2"/>
</dbReference>
<keyword evidence="3" id="KW-0449">Lipoprotein</keyword>
<dbReference type="AlphaFoldDB" id="A0A6B3TP10"/>
<evidence type="ECO:0000256" key="3">
    <source>
        <dbReference type="ARBA" id="ARBA00023288"/>
    </source>
</evidence>
<accession>A0A6B3TP10</accession>
<dbReference type="Pfam" id="PF00497">
    <property type="entry name" value="SBP_bac_3"/>
    <property type="match status" value="1"/>
</dbReference>
<dbReference type="RefSeq" id="WP_163250644.1">
    <property type="nucleotide sequence ID" value="NZ_JAAIUV010000004.1"/>
</dbReference>
<dbReference type="Proteomes" id="UP000481621">
    <property type="component" value="Unassembled WGS sequence"/>
</dbReference>
<feature type="chain" id="PRO_5025533724" evidence="4">
    <location>
        <begin position="27"/>
        <end position="294"/>
    </location>
</feature>
<evidence type="ECO:0000256" key="4">
    <source>
        <dbReference type="SAM" id="SignalP"/>
    </source>
</evidence>
<name>A0A6B3TP10_9BACI</name>
<dbReference type="SUPFAM" id="SSF53850">
    <property type="entry name" value="Periplasmic binding protein-like II"/>
    <property type="match status" value="1"/>
</dbReference>
<comment type="caution">
    <text evidence="6">The sequence shown here is derived from an EMBL/GenBank/DDBJ whole genome shotgun (WGS) entry which is preliminary data.</text>
</comment>
<evidence type="ECO:0000256" key="2">
    <source>
        <dbReference type="ARBA" id="ARBA00023139"/>
    </source>
</evidence>
<dbReference type="GO" id="GO:0033294">
    <property type="term" value="F:ectoine binding"/>
    <property type="evidence" value="ECO:0007669"/>
    <property type="project" value="InterPro"/>
</dbReference>
<dbReference type="GO" id="GO:0051470">
    <property type="term" value="P:ectoine transmembrane transport"/>
    <property type="evidence" value="ECO:0007669"/>
    <property type="project" value="InterPro"/>
</dbReference>
<dbReference type="PANTHER" id="PTHR35936">
    <property type="entry name" value="MEMBRANE-BOUND LYTIC MUREIN TRANSGLYCOSYLASE F"/>
    <property type="match status" value="1"/>
</dbReference>
<feature type="signal peptide" evidence="4">
    <location>
        <begin position="1"/>
        <end position="26"/>
    </location>
</feature>
<dbReference type="PANTHER" id="PTHR35936:SF17">
    <property type="entry name" value="ARGININE-BINDING EXTRACELLULAR PROTEIN ARTP"/>
    <property type="match status" value="1"/>
</dbReference>
<evidence type="ECO:0000313" key="7">
    <source>
        <dbReference type="Proteomes" id="UP000481621"/>
    </source>
</evidence>
<reference evidence="6" key="1">
    <citation type="submission" date="2020-02" db="EMBL/GenBank/DDBJ databases">
        <title>Bacillus sedimentmangrovi sp. nov., isolated from sediment of the mangrove ecosystem.</title>
        <authorList>
            <person name="Liu G."/>
        </authorList>
    </citation>
    <scope>NUCLEOTIDE SEQUENCE [LARGE SCALE GENOMIC DNA]</scope>
    <source>
        <strain evidence="6">SgZ-7</strain>
    </source>
</reference>
<dbReference type="EMBL" id="JAAIUV010000004">
    <property type="protein sequence ID" value="NEX78136.1"/>
    <property type="molecule type" value="Genomic_DNA"/>
</dbReference>
<keyword evidence="7" id="KW-1185">Reference proteome</keyword>
<keyword evidence="2" id="KW-0564">Palmitate</keyword>
<sequence>MKKRFYLLTIFLLLLLSACGTSPSSSEESKGNTSLSTLEKAKKEGSITIGFANEKPFAYQDENGKLTGEAVEVARAVLKNLGINEMKGVLTEFGSLIPGLNAKRFDMITAGMYITPERCEEVIFANPEYTLGAALGVKANNPLNLKSYEDIKSNPNAKVGVMAGAIEHNYLKDSGIPEKQISIVPDIPSAISALLSGRVDAVTMTGPSLEAMLESANSKEIVRVKDFEQPIINGNPIQGYGASAFRKEDTEFRDAFNAELQKLKESGELLKIIEPFGFTENELPGETTADELCK</sequence>
<dbReference type="PROSITE" id="PS51257">
    <property type="entry name" value="PROKAR_LIPOPROTEIN"/>
    <property type="match status" value="1"/>
</dbReference>
<dbReference type="SMART" id="SM00062">
    <property type="entry name" value="PBPb"/>
    <property type="match status" value="1"/>
</dbReference>
<gene>
    <name evidence="6" type="primary">ehuB</name>
    <name evidence="6" type="ORF">G4Z05_04430</name>
</gene>
<dbReference type="InterPro" id="IPR001638">
    <property type="entry name" value="Solute-binding_3/MltF_N"/>
</dbReference>
<protein>
    <submittedName>
        <fullName evidence="6">Ectoine/hydroxyectoine ABC transporter substrate-binding protein EhuB</fullName>
    </submittedName>
</protein>
<evidence type="ECO:0000259" key="5">
    <source>
        <dbReference type="SMART" id="SM00062"/>
    </source>
</evidence>
<dbReference type="NCBIfam" id="TIGR02995">
    <property type="entry name" value="ectoine_ehuB"/>
    <property type="match status" value="1"/>
</dbReference>
<organism evidence="6 7">
    <name type="scientific">Neobacillus thermocopriae</name>
    <dbReference type="NCBI Taxonomy" id="1215031"/>
    <lineage>
        <taxon>Bacteria</taxon>
        <taxon>Bacillati</taxon>
        <taxon>Bacillota</taxon>
        <taxon>Bacilli</taxon>
        <taxon>Bacillales</taxon>
        <taxon>Bacillaceae</taxon>
        <taxon>Neobacillus</taxon>
    </lineage>
</organism>
<evidence type="ECO:0000256" key="1">
    <source>
        <dbReference type="ARBA" id="ARBA00022729"/>
    </source>
</evidence>
<keyword evidence="1 4" id="KW-0732">Signal</keyword>
<evidence type="ECO:0000313" key="6">
    <source>
        <dbReference type="EMBL" id="NEX78136.1"/>
    </source>
</evidence>